<organism evidence="1 2">
    <name type="scientific">Smallanthus sonchifolius</name>
    <dbReference type="NCBI Taxonomy" id="185202"/>
    <lineage>
        <taxon>Eukaryota</taxon>
        <taxon>Viridiplantae</taxon>
        <taxon>Streptophyta</taxon>
        <taxon>Embryophyta</taxon>
        <taxon>Tracheophyta</taxon>
        <taxon>Spermatophyta</taxon>
        <taxon>Magnoliopsida</taxon>
        <taxon>eudicotyledons</taxon>
        <taxon>Gunneridae</taxon>
        <taxon>Pentapetalae</taxon>
        <taxon>asterids</taxon>
        <taxon>campanulids</taxon>
        <taxon>Asterales</taxon>
        <taxon>Asteraceae</taxon>
        <taxon>Asteroideae</taxon>
        <taxon>Heliantheae alliance</taxon>
        <taxon>Millerieae</taxon>
        <taxon>Smallanthus</taxon>
    </lineage>
</organism>
<evidence type="ECO:0000313" key="1">
    <source>
        <dbReference type="EMBL" id="KAI3794168.1"/>
    </source>
</evidence>
<reference evidence="1 2" key="2">
    <citation type="journal article" date="2022" name="Mol. Ecol. Resour.">
        <title>The genomes of chicory, endive, great burdock and yacon provide insights into Asteraceae paleo-polyploidization history and plant inulin production.</title>
        <authorList>
            <person name="Fan W."/>
            <person name="Wang S."/>
            <person name="Wang H."/>
            <person name="Wang A."/>
            <person name="Jiang F."/>
            <person name="Liu H."/>
            <person name="Zhao H."/>
            <person name="Xu D."/>
            <person name="Zhang Y."/>
        </authorList>
    </citation>
    <scope>NUCLEOTIDE SEQUENCE [LARGE SCALE GENOMIC DNA]</scope>
    <source>
        <strain evidence="2">cv. Yunnan</strain>
        <tissue evidence="1">Leaves</tissue>
    </source>
</reference>
<keyword evidence="2" id="KW-1185">Reference proteome</keyword>
<name>A0ACB9HE52_9ASTR</name>
<dbReference type="EMBL" id="CM042029">
    <property type="protein sequence ID" value="KAI3794168.1"/>
    <property type="molecule type" value="Genomic_DNA"/>
</dbReference>
<sequence length="460" mass="52588">MLHRNSDKEDRTQAVTLRRSPRFFQVLLSDPEDPKTPKPEQHRRNRIRSSRRRTYRSKSEESCNARRIPNNSKTMPRRSTRLNRCAYEWSIGRISEFERRVTRSSGGFNVYTSPSWSSGEGSVQLSKHSKALAFDGNTNERALSILGKPVLDEEFSKKQVEKITNGINVCKMQKNIGVKRSRIQFENTLGITQGWTKDQELALDRAYLQAKPTPHFWKKVSRLVPGKSAQECFDKIHGSHLTPPQPRIRSRARVNSQNSIFSASKLLTKRPKYRKQTSHIIQRTGRHMLQNQYKVKQDSESDLFSVLEPTFRPSSNLNMMLTTPDRSQETDEALTSSSTVHKKSVSRFSSSQGTTLVSPPVLKPVKNKALHEKYIDLLNCREASRKLASAKAEKVAKNEVVKQESSVERKNAIKAAKNALVFGAKDAIDKFQHQQATILSDVFYYESDDDADEDNDQVFF</sequence>
<gene>
    <name evidence="1" type="ORF">L1987_36796</name>
</gene>
<accession>A0ACB9HE52</accession>
<proteinExistence type="predicted"/>
<protein>
    <submittedName>
        <fullName evidence="1">Uncharacterized protein</fullName>
    </submittedName>
</protein>
<evidence type="ECO:0000313" key="2">
    <source>
        <dbReference type="Proteomes" id="UP001056120"/>
    </source>
</evidence>
<reference evidence="2" key="1">
    <citation type="journal article" date="2022" name="Mol. Ecol. Resour.">
        <title>The genomes of chicory, endive, great burdock and yacon provide insights into Asteraceae palaeo-polyploidization history and plant inulin production.</title>
        <authorList>
            <person name="Fan W."/>
            <person name="Wang S."/>
            <person name="Wang H."/>
            <person name="Wang A."/>
            <person name="Jiang F."/>
            <person name="Liu H."/>
            <person name="Zhao H."/>
            <person name="Xu D."/>
            <person name="Zhang Y."/>
        </authorList>
    </citation>
    <scope>NUCLEOTIDE SEQUENCE [LARGE SCALE GENOMIC DNA]</scope>
    <source>
        <strain evidence="2">cv. Yunnan</strain>
    </source>
</reference>
<dbReference type="Proteomes" id="UP001056120">
    <property type="component" value="Linkage Group LG12"/>
</dbReference>
<comment type="caution">
    <text evidence="1">The sequence shown here is derived from an EMBL/GenBank/DDBJ whole genome shotgun (WGS) entry which is preliminary data.</text>
</comment>